<feature type="region of interest" description="Disordered" evidence="2">
    <location>
        <begin position="52"/>
        <end position="77"/>
    </location>
</feature>
<evidence type="ECO:0000313" key="4">
    <source>
        <dbReference type="EMBL" id="KAG2220572.1"/>
    </source>
</evidence>
<dbReference type="InterPro" id="IPR005164">
    <property type="entry name" value="Allantoicase"/>
</dbReference>
<dbReference type="InterPro" id="IPR008979">
    <property type="entry name" value="Galactose-bd-like_sf"/>
</dbReference>
<gene>
    <name evidence="4" type="ORF">INT45_008753</name>
</gene>
<dbReference type="PANTHER" id="PTHR12045:SF3">
    <property type="entry name" value="INACTIVE ALLANTOICASE-RELATED"/>
    <property type="match status" value="1"/>
</dbReference>
<reference evidence="4 5" key="1">
    <citation type="submission" date="2020-12" db="EMBL/GenBank/DDBJ databases">
        <title>Metabolic potential, ecology and presence of endohyphal bacteria is reflected in genomic diversity of Mucoromycotina.</title>
        <authorList>
            <person name="Muszewska A."/>
            <person name="Okrasinska A."/>
            <person name="Steczkiewicz K."/>
            <person name="Drgas O."/>
            <person name="Orlowska M."/>
            <person name="Perlinska-Lenart U."/>
            <person name="Aleksandrzak-Piekarczyk T."/>
            <person name="Szatraj K."/>
            <person name="Zielenkiewicz U."/>
            <person name="Pilsyk S."/>
            <person name="Malc E."/>
            <person name="Mieczkowski P."/>
            <person name="Kruszewska J.S."/>
            <person name="Biernat P."/>
            <person name="Pawlowska J."/>
        </authorList>
    </citation>
    <scope>NUCLEOTIDE SEQUENCE [LARGE SCALE GENOMIC DNA]</scope>
    <source>
        <strain evidence="4 5">CBS 142.35</strain>
    </source>
</reference>
<feature type="domain" description="Allantoicase" evidence="3">
    <location>
        <begin position="160"/>
        <end position="286"/>
    </location>
</feature>
<organism evidence="4 5">
    <name type="scientific">Circinella minor</name>
    <dbReference type="NCBI Taxonomy" id="1195481"/>
    <lineage>
        <taxon>Eukaryota</taxon>
        <taxon>Fungi</taxon>
        <taxon>Fungi incertae sedis</taxon>
        <taxon>Mucoromycota</taxon>
        <taxon>Mucoromycotina</taxon>
        <taxon>Mucoromycetes</taxon>
        <taxon>Mucorales</taxon>
        <taxon>Lichtheimiaceae</taxon>
        <taxon>Circinella</taxon>
    </lineage>
</organism>
<feature type="compositionally biased region" description="Acidic residues" evidence="2">
    <location>
        <begin position="55"/>
        <end position="70"/>
    </location>
</feature>
<dbReference type="EMBL" id="JAEPRB010000136">
    <property type="protein sequence ID" value="KAG2220572.1"/>
    <property type="molecule type" value="Genomic_DNA"/>
</dbReference>
<dbReference type="Proteomes" id="UP000646827">
    <property type="component" value="Unassembled WGS sequence"/>
</dbReference>
<dbReference type="AlphaFoldDB" id="A0A8H7S2I6"/>
<comment type="similarity">
    <text evidence="1">Belongs to the allantoicase family.</text>
</comment>
<accession>A0A8H7S2I6</accession>
<name>A0A8H7S2I6_9FUNG</name>
<comment type="caution">
    <text evidence="4">The sequence shown here is derived from an EMBL/GenBank/DDBJ whole genome shotgun (WGS) entry which is preliminary data.</text>
</comment>
<evidence type="ECO:0000313" key="5">
    <source>
        <dbReference type="Proteomes" id="UP000646827"/>
    </source>
</evidence>
<dbReference type="Pfam" id="PF03561">
    <property type="entry name" value="Allantoicase"/>
    <property type="match status" value="2"/>
</dbReference>
<evidence type="ECO:0000256" key="1">
    <source>
        <dbReference type="ARBA" id="ARBA00009242"/>
    </source>
</evidence>
<sequence>MGGIQSCLAPAPYTALCAKNLDDTILSYYMDLASDKFGGSIKSVSDQYFGNADNLIDENDPQEDEEELDKDGDRDGWQSRRHVDEAWAIIKLGCHGRLYGFDINTINFNDAAPLTATVEASPSSQSRGPNKARLRCYGIAVPNWPQNLKKEVNLASAQKGARITRWTDTQNANNPNVLMDHGKTSEDGWETPHSREANRNDYVVIQLASPGTLNSLVISTEHYLGNAPNAISIDGCYSVEEDPAYDYTADWIEIVRHESVEENAINKFNVTNNKKIFSHLRLTVHPGLSISFF</sequence>
<dbReference type="InterPro" id="IPR015908">
    <property type="entry name" value="Allantoicase_dom"/>
</dbReference>
<dbReference type="GO" id="GO:0000256">
    <property type="term" value="P:allantoin catabolic process"/>
    <property type="evidence" value="ECO:0007669"/>
    <property type="project" value="InterPro"/>
</dbReference>
<evidence type="ECO:0000259" key="3">
    <source>
        <dbReference type="Pfam" id="PF03561"/>
    </source>
</evidence>
<dbReference type="Gene3D" id="2.60.120.260">
    <property type="entry name" value="Galactose-binding domain-like"/>
    <property type="match status" value="2"/>
</dbReference>
<protein>
    <recommendedName>
        <fullName evidence="3">Allantoicase domain-containing protein</fullName>
    </recommendedName>
</protein>
<dbReference type="GO" id="GO:0004037">
    <property type="term" value="F:allantoicase activity"/>
    <property type="evidence" value="ECO:0007669"/>
    <property type="project" value="InterPro"/>
</dbReference>
<proteinExistence type="inferred from homology"/>
<dbReference type="PANTHER" id="PTHR12045">
    <property type="entry name" value="ALLANTOICASE"/>
    <property type="match status" value="1"/>
</dbReference>
<feature type="domain" description="Allantoicase" evidence="3">
    <location>
        <begin position="38"/>
        <end position="128"/>
    </location>
</feature>
<dbReference type="OrthoDB" id="10266039at2759"/>
<dbReference type="SUPFAM" id="SSF49785">
    <property type="entry name" value="Galactose-binding domain-like"/>
    <property type="match status" value="2"/>
</dbReference>
<keyword evidence="5" id="KW-1185">Reference proteome</keyword>
<evidence type="ECO:0000256" key="2">
    <source>
        <dbReference type="SAM" id="MobiDB-lite"/>
    </source>
</evidence>